<accession>U5N528</accession>
<comment type="subcellular location">
    <subcellularLocation>
        <location evidence="1">Cell membrane</location>
        <topology evidence="1">Multi-pass membrane protein</topology>
    </subcellularLocation>
</comment>
<keyword evidence="4 6" id="KW-1133">Transmembrane helix</keyword>
<feature type="transmembrane region" description="Helical" evidence="6">
    <location>
        <begin position="53"/>
        <end position="72"/>
    </location>
</feature>
<evidence type="ECO:0000313" key="8">
    <source>
        <dbReference type="Proteomes" id="UP000017184"/>
    </source>
</evidence>
<keyword evidence="2" id="KW-1003">Cell membrane</keyword>
<feature type="transmembrane region" description="Helical" evidence="6">
    <location>
        <begin position="84"/>
        <end position="106"/>
    </location>
</feature>
<evidence type="ECO:0000256" key="2">
    <source>
        <dbReference type="ARBA" id="ARBA00022475"/>
    </source>
</evidence>
<feature type="transmembrane region" description="Helical" evidence="6">
    <location>
        <begin position="439"/>
        <end position="462"/>
    </location>
</feature>
<dbReference type="PANTHER" id="PTHR30250">
    <property type="entry name" value="PST FAMILY PREDICTED COLANIC ACID TRANSPORTER"/>
    <property type="match status" value="1"/>
</dbReference>
<evidence type="ECO:0008006" key="9">
    <source>
        <dbReference type="Google" id="ProtNLM"/>
    </source>
</evidence>
<dbReference type="STRING" id="946483.Cenrod_0512"/>
<feature type="transmembrane region" description="Helical" evidence="6">
    <location>
        <begin position="343"/>
        <end position="361"/>
    </location>
</feature>
<dbReference type="AlphaFoldDB" id="U5N528"/>
<dbReference type="HOGENOM" id="CLU_635941_0_0_4"/>
<proteinExistence type="predicted"/>
<feature type="transmembrane region" description="Helical" evidence="6">
    <location>
        <begin position="412"/>
        <end position="433"/>
    </location>
</feature>
<feature type="transmembrane region" description="Helical" evidence="6">
    <location>
        <begin position="381"/>
        <end position="400"/>
    </location>
</feature>
<dbReference type="InterPro" id="IPR002797">
    <property type="entry name" value="Polysacc_synth"/>
</dbReference>
<evidence type="ECO:0000256" key="3">
    <source>
        <dbReference type="ARBA" id="ARBA00022692"/>
    </source>
</evidence>
<keyword evidence="3 6" id="KW-0812">Transmembrane</keyword>
<dbReference type="EMBL" id="CP004885">
    <property type="protein sequence ID" value="AGX86626.1"/>
    <property type="molecule type" value="Genomic_DNA"/>
</dbReference>
<evidence type="ECO:0000256" key="1">
    <source>
        <dbReference type="ARBA" id="ARBA00004651"/>
    </source>
</evidence>
<keyword evidence="8" id="KW-1185">Reference proteome</keyword>
<name>U5N528_9BURK</name>
<protein>
    <recommendedName>
        <fullName evidence="9">Polysaccharide biosynthesis protein</fullName>
    </recommendedName>
</protein>
<dbReference type="PANTHER" id="PTHR30250:SF11">
    <property type="entry name" value="O-ANTIGEN TRANSPORTER-RELATED"/>
    <property type="match status" value="1"/>
</dbReference>
<sequence>MCLIWWNNFNINQPLLWNRELNTLWHGIVNITKCEICLLYIHRFSRIAKEGGWIVAGQIASVVGSFVLLRVLTEYIDPAQYGQLALGLTVAGLINQVVMGGVIAGISRYYPIACEKSDLYGYFQASVQIMAYATLAVATLGTILLAGLYWFDHVQWIGLASAALIFSVFSAYNAALSSIQNAARQRAIVAFHSSLDSWLKIVLAVAAIRWIGSSSTAVVIGYTVSALLVSSSQFLFLNKLVHSEVQMKNTADNWRKQMWLYSLPISTWGIFTWAQQASDRWALQRCASTDLVGQYAVVFQLGYTPIMLATGLATTLLGPVLFQKSGDATNQQRIANVQSLSWRLVYLCLGLTLLAFLFAMGTHRWIFSLLVAPVYRSVSYLLPWMLLAGGLFSAGQLLGLKLLCDLKPHAMIWPKIFTAILGVALNILGANIAGLPGVVIAAILFSSIYFLWMCILNFGSIYNPRNIK</sequence>
<dbReference type="eggNOG" id="COG2244">
    <property type="taxonomic scope" value="Bacteria"/>
</dbReference>
<feature type="transmembrane region" description="Helical" evidence="6">
    <location>
        <begin position="156"/>
        <end position="175"/>
    </location>
</feature>
<dbReference type="Proteomes" id="UP000017184">
    <property type="component" value="Chromosome"/>
</dbReference>
<dbReference type="InterPro" id="IPR050833">
    <property type="entry name" value="Poly_Biosynth_Transport"/>
</dbReference>
<feature type="transmembrane region" description="Helical" evidence="6">
    <location>
        <begin position="295"/>
        <end position="322"/>
    </location>
</feature>
<gene>
    <name evidence="7" type="ORF">Cenrod_0512</name>
</gene>
<feature type="transmembrane region" description="Helical" evidence="6">
    <location>
        <begin position="187"/>
        <end position="211"/>
    </location>
</feature>
<dbReference type="KEGG" id="cbx:Cenrod_0512"/>
<keyword evidence="5 6" id="KW-0472">Membrane</keyword>
<evidence type="ECO:0000256" key="5">
    <source>
        <dbReference type="ARBA" id="ARBA00023136"/>
    </source>
</evidence>
<dbReference type="GO" id="GO:0005886">
    <property type="term" value="C:plasma membrane"/>
    <property type="evidence" value="ECO:0007669"/>
    <property type="project" value="UniProtKB-SubCell"/>
</dbReference>
<evidence type="ECO:0000256" key="4">
    <source>
        <dbReference type="ARBA" id="ARBA00022989"/>
    </source>
</evidence>
<organism evidence="7 8">
    <name type="scientific">Candidatus Symbiobacter mobilis CR</name>
    <dbReference type="NCBI Taxonomy" id="946483"/>
    <lineage>
        <taxon>Bacteria</taxon>
        <taxon>Pseudomonadati</taxon>
        <taxon>Pseudomonadota</taxon>
        <taxon>Betaproteobacteria</taxon>
        <taxon>Burkholderiales</taxon>
        <taxon>Comamonadaceae</taxon>
    </lineage>
</organism>
<reference evidence="7 8" key="1">
    <citation type="journal article" date="2013" name="Genome Biol.">
        <title>Genomic analysis reveals key aspects of prokaryotic symbiosis in the phototrophic consortium "Chlorochromatium aggregatum".</title>
        <authorList>
            <person name="Liu Z."/>
            <person name="Muller J."/>
            <person name="Li T."/>
            <person name="Alvey R.M."/>
            <person name="Vogl K."/>
            <person name="Frigaard N.U."/>
            <person name="Rockwell N.C."/>
            <person name="Boyd E.S."/>
            <person name="Tomsho L.P."/>
            <person name="Schuster S.C."/>
            <person name="Henke P."/>
            <person name="Rohde M."/>
            <person name="Overmann J."/>
            <person name="Bryant D.A."/>
        </authorList>
    </citation>
    <scope>NUCLEOTIDE SEQUENCE [LARGE SCALE GENOMIC DNA]</scope>
    <source>
        <strain evidence="7">CR</strain>
    </source>
</reference>
<evidence type="ECO:0000313" key="7">
    <source>
        <dbReference type="EMBL" id="AGX86626.1"/>
    </source>
</evidence>
<feature type="transmembrane region" description="Helical" evidence="6">
    <location>
        <begin position="217"/>
        <end position="237"/>
    </location>
</feature>
<dbReference type="PATRIC" id="fig|946483.4.peg.514"/>
<evidence type="ECO:0000256" key="6">
    <source>
        <dbReference type="SAM" id="Phobius"/>
    </source>
</evidence>
<dbReference type="Pfam" id="PF01943">
    <property type="entry name" value="Polysacc_synt"/>
    <property type="match status" value="1"/>
</dbReference>
<feature type="transmembrane region" description="Helical" evidence="6">
    <location>
        <begin position="258"/>
        <end position="275"/>
    </location>
</feature>
<feature type="transmembrane region" description="Helical" evidence="6">
    <location>
        <begin position="127"/>
        <end position="150"/>
    </location>
</feature>